<dbReference type="RefSeq" id="WP_305386055.1">
    <property type="nucleotide sequence ID" value="NZ_CP117426.1"/>
</dbReference>
<gene>
    <name evidence="5" type="ORF">PSH57_01935</name>
    <name evidence="6" type="ORF">PSH57_10220</name>
    <name evidence="7" type="ORF">PSH57_10325</name>
    <name evidence="3" type="ORF">PSH57_25350</name>
    <name evidence="4" type="ORF">PSH57_26925</name>
</gene>
<reference evidence="6 8" key="1">
    <citation type="submission" date="2023-02" db="EMBL/GenBank/DDBJ databases">
        <title>Evolution of Hrp T3SS in non-pathogenic Pseudomonas fluorescens.</title>
        <authorList>
            <person name="Liao K."/>
            <person name="Wei H."/>
            <person name="Gu Y."/>
        </authorList>
    </citation>
    <scope>NUCLEOTIDE SEQUENCE [LARGE SCALE GENOMIC DNA]</scope>
    <source>
        <strain evidence="6 8">FP205</strain>
    </source>
</reference>
<name>A0ABY9GGD7_9PSED</name>
<dbReference type="PANTHER" id="PTHR33055">
    <property type="entry name" value="TRANSPOSASE FOR INSERTION SEQUENCE ELEMENT IS1111A"/>
    <property type="match status" value="1"/>
</dbReference>
<proteinExistence type="predicted"/>
<feature type="domain" description="Transposase IS110-like N-terminal" evidence="1">
    <location>
        <begin position="10"/>
        <end position="143"/>
    </location>
</feature>
<dbReference type="EMBL" id="CP117449">
    <property type="protein sequence ID" value="WLH14654.1"/>
    <property type="molecule type" value="Genomic_DNA"/>
</dbReference>
<dbReference type="EMBL" id="CP117449">
    <property type="protein sequence ID" value="WLH14674.1"/>
    <property type="molecule type" value="Genomic_DNA"/>
</dbReference>
<accession>A0ABY9GGD7</accession>
<evidence type="ECO:0000313" key="6">
    <source>
        <dbReference type="EMBL" id="WLH14654.1"/>
    </source>
</evidence>
<evidence type="ECO:0000313" key="4">
    <source>
        <dbReference type="EMBL" id="WLH12394.1"/>
    </source>
</evidence>
<feature type="domain" description="Transposase IS116/IS110/IS902 C-terminal" evidence="2">
    <location>
        <begin position="195"/>
        <end position="274"/>
    </location>
</feature>
<dbReference type="Proteomes" id="UP001230339">
    <property type="component" value="Chromosome"/>
</dbReference>
<dbReference type="InterPro" id="IPR003346">
    <property type="entry name" value="Transposase_20"/>
</dbReference>
<evidence type="ECO:0000313" key="5">
    <source>
        <dbReference type="EMBL" id="WLH13145.1"/>
    </source>
</evidence>
<evidence type="ECO:0000259" key="1">
    <source>
        <dbReference type="Pfam" id="PF01548"/>
    </source>
</evidence>
<dbReference type="Pfam" id="PF01548">
    <property type="entry name" value="DEDD_Tnp_IS110"/>
    <property type="match status" value="1"/>
</dbReference>
<dbReference type="EMBL" id="CP117449">
    <property type="protein sequence ID" value="WLH13145.1"/>
    <property type="molecule type" value="Genomic_DNA"/>
</dbReference>
<evidence type="ECO:0000313" key="8">
    <source>
        <dbReference type="Proteomes" id="UP001230339"/>
    </source>
</evidence>
<dbReference type="EMBL" id="CP117449">
    <property type="protein sequence ID" value="WLH12110.1"/>
    <property type="molecule type" value="Genomic_DNA"/>
</dbReference>
<evidence type="ECO:0000313" key="3">
    <source>
        <dbReference type="EMBL" id="WLH12110.1"/>
    </source>
</evidence>
<protein>
    <submittedName>
        <fullName evidence="6">Transposase</fullName>
    </submittedName>
</protein>
<dbReference type="PANTHER" id="PTHR33055:SF13">
    <property type="entry name" value="TRANSPOSASE"/>
    <property type="match status" value="1"/>
</dbReference>
<evidence type="ECO:0000259" key="2">
    <source>
        <dbReference type="Pfam" id="PF02371"/>
    </source>
</evidence>
<dbReference type="EMBL" id="CP117449">
    <property type="protein sequence ID" value="WLH12394.1"/>
    <property type="molecule type" value="Genomic_DNA"/>
</dbReference>
<dbReference type="Pfam" id="PF02371">
    <property type="entry name" value="Transposase_20"/>
    <property type="match status" value="1"/>
</dbReference>
<dbReference type="InterPro" id="IPR002525">
    <property type="entry name" value="Transp_IS110-like_N"/>
</dbReference>
<evidence type="ECO:0000313" key="7">
    <source>
        <dbReference type="EMBL" id="WLH14674.1"/>
    </source>
</evidence>
<dbReference type="InterPro" id="IPR047650">
    <property type="entry name" value="Transpos_IS110"/>
</dbReference>
<organism evidence="6 8">
    <name type="scientific">Pseudomonas hefeiensis</name>
    <dbReference type="NCBI Taxonomy" id="2738125"/>
    <lineage>
        <taxon>Bacteria</taxon>
        <taxon>Pseudomonadati</taxon>
        <taxon>Pseudomonadota</taxon>
        <taxon>Gammaproteobacteria</taxon>
        <taxon>Pseudomonadales</taxon>
        <taxon>Pseudomonadaceae</taxon>
        <taxon>Pseudomonas</taxon>
    </lineage>
</organism>
<sequence>MTILTSQTVVGIDIAKAEVVVYRYDLQTTDTIKNDRTSLKRWLKTLPAQSALAVEATNIYHLDTVELAHAMGHQVYVVDAYRVSNYRRGIGQRAKNDPCDARLLARYLTNEQHELRLWSPPPKAYTTLKSLLHRRATLVKNHTGLMLSWHDEPLLKKTLATQQKAFEQAIQAIQKLLRKVSKEAGIEANIGRCKAIEGVGELVATGLATSFMRGDFADSDAFIAFLGMDLRVDDSGKKKGQRHLTKKGDSEIRRLAHIAAMTARRSPRWKPFYESYLARGFSKTQALVVLARKLCRVAFALMKNQSEYQPTPMLQGCPAT</sequence>
<keyword evidence="8" id="KW-1185">Reference proteome</keyword>